<evidence type="ECO:0000313" key="5">
    <source>
        <dbReference type="Proteomes" id="UP000267408"/>
    </source>
</evidence>
<evidence type="ECO:0000313" key="4">
    <source>
        <dbReference type="Proteomes" id="UP000266906"/>
    </source>
</evidence>
<protein>
    <recommendedName>
        <fullName evidence="6">Lactococcin 972 family bacteriocin</fullName>
    </recommendedName>
</protein>
<dbReference type="Proteomes" id="UP000267408">
    <property type="component" value="Unassembled WGS sequence"/>
</dbReference>
<keyword evidence="1" id="KW-0732">Signal</keyword>
<evidence type="ECO:0000313" key="3">
    <source>
        <dbReference type="EMBL" id="RPE36481.1"/>
    </source>
</evidence>
<name>A0A3N4RZL4_9ACTN</name>
<accession>A0A8G1XGI4</accession>
<feature type="chain" id="PRO_5044596219" description="Lactococcin 972 family bacteriocin" evidence="1">
    <location>
        <begin position="30"/>
        <end position="92"/>
    </location>
</feature>
<dbReference type="AlphaFoldDB" id="A0A3N4RZL4"/>
<organism evidence="3 4">
    <name type="scientific">Kitasatospora cineracea</name>
    <dbReference type="NCBI Taxonomy" id="88074"/>
    <lineage>
        <taxon>Bacteria</taxon>
        <taxon>Bacillati</taxon>
        <taxon>Actinomycetota</taxon>
        <taxon>Actinomycetes</taxon>
        <taxon>Kitasatosporales</taxon>
        <taxon>Streptomycetaceae</taxon>
        <taxon>Kitasatospora</taxon>
    </lineage>
</organism>
<dbReference type="RefSeq" id="WP_123558461.1">
    <property type="nucleotide sequence ID" value="NZ_RJVJ01000001.1"/>
</dbReference>
<proteinExistence type="predicted"/>
<evidence type="ECO:0000313" key="2">
    <source>
        <dbReference type="EMBL" id="ROR46102.1"/>
    </source>
</evidence>
<evidence type="ECO:0008006" key="6">
    <source>
        <dbReference type="Google" id="ProtNLM"/>
    </source>
</evidence>
<evidence type="ECO:0000256" key="1">
    <source>
        <dbReference type="SAM" id="SignalP"/>
    </source>
</evidence>
<dbReference type="OrthoDB" id="4351093at2"/>
<keyword evidence="4" id="KW-1185">Reference proteome</keyword>
<reference evidence="4 5" key="1">
    <citation type="submission" date="2018-11" db="EMBL/GenBank/DDBJ databases">
        <title>Sequencing the genomes of 1000 actinobacteria strains.</title>
        <authorList>
            <person name="Klenk H.-P."/>
        </authorList>
    </citation>
    <scope>NUCLEOTIDE SEQUENCE [LARGE SCALE GENOMIC DNA]</scope>
    <source>
        <strain evidence="2 5">DSM 44780</strain>
        <strain evidence="3 4">DSM 44781</strain>
    </source>
</reference>
<feature type="signal peptide" evidence="1">
    <location>
        <begin position="1"/>
        <end position="29"/>
    </location>
</feature>
<dbReference type="EMBL" id="RKQG01000001">
    <property type="protein sequence ID" value="RPE36481.1"/>
    <property type="molecule type" value="Genomic_DNA"/>
</dbReference>
<dbReference type="Proteomes" id="UP000266906">
    <property type="component" value="Unassembled WGS sequence"/>
</dbReference>
<dbReference type="EMBL" id="RJVJ01000001">
    <property type="protein sequence ID" value="ROR46102.1"/>
    <property type="molecule type" value="Genomic_DNA"/>
</dbReference>
<sequence length="92" mass="9755">MTFRRAARALAVTALAGGLALGPAGTASAAPATNLSGMGCPSSYYNNYGDGQFQQFRTSTYTAGNGMRHGVYDIYFVNWSGTRYQGSADYMC</sequence>
<gene>
    <name evidence="3" type="ORF">EDD38_4856</name>
    <name evidence="2" type="ORF">EDD39_4362</name>
</gene>
<accession>A0A3N4RZL4</accession>
<comment type="caution">
    <text evidence="3">The sequence shown here is derived from an EMBL/GenBank/DDBJ whole genome shotgun (WGS) entry which is preliminary data.</text>
</comment>